<dbReference type="Proteomes" id="UP000471126">
    <property type="component" value="Unassembled WGS sequence"/>
</dbReference>
<organism evidence="2 3">
    <name type="scientific">Geodermatophilus normandii</name>
    <dbReference type="NCBI Taxonomy" id="1137989"/>
    <lineage>
        <taxon>Bacteria</taxon>
        <taxon>Bacillati</taxon>
        <taxon>Actinomycetota</taxon>
        <taxon>Actinomycetes</taxon>
        <taxon>Geodermatophilales</taxon>
        <taxon>Geodermatophilaceae</taxon>
        <taxon>Geodermatophilus</taxon>
    </lineage>
</organism>
<protein>
    <submittedName>
        <fullName evidence="2">Uncharacterized protein</fullName>
    </submittedName>
</protein>
<accession>A0A6P0GAF2</accession>
<reference evidence="2 3" key="1">
    <citation type="submission" date="2019-12" db="EMBL/GenBank/DDBJ databases">
        <title>WGS of CPCC 203550 I12A-02606.</title>
        <authorList>
            <person name="Jiang Z."/>
        </authorList>
    </citation>
    <scope>NUCLEOTIDE SEQUENCE [LARGE SCALE GENOMIC DNA]</scope>
    <source>
        <strain evidence="2 3">I12A-02606</strain>
    </source>
</reference>
<feature type="transmembrane region" description="Helical" evidence="1">
    <location>
        <begin position="303"/>
        <end position="322"/>
    </location>
</feature>
<dbReference type="EMBL" id="JAAGWE010000008">
    <property type="protein sequence ID" value="NEM05172.1"/>
    <property type="molecule type" value="Genomic_DNA"/>
</dbReference>
<dbReference type="AlphaFoldDB" id="A0A6P0GAF2"/>
<comment type="caution">
    <text evidence="2">The sequence shown here is derived from an EMBL/GenBank/DDBJ whole genome shotgun (WGS) entry which is preliminary data.</text>
</comment>
<keyword evidence="1" id="KW-0472">Membrane</keyword>
<sequence length="348" mass="38013">MTNSVNQLIGNTWHYFDRIVVTGLDPLRVLEHQQDHKSISGIAEVIRTHIALALYVREIGAEDLFFFQRPLRLCTEHLDQHAQEAGLVSATEVARLLGQELAVGYSLDLRKSGRSWRYAFSHPALSYVHGGRAEGNGSKESLAEYLAYLQADDLTAAFIRDVALARRSQATLGQLTAVDSRVLAVPHSPSPSVAEVAFNLTLPTIEAASVSDIVRLRNEARDEFEVFRRALSAAIEQRLGTLSAGDASSVAESVNRDILEPAMADLRRKVHLSRRLLGVRSEATLAAGSLVTTIGLIGYAPVVVPGLVIAAGGVVTAVSDYLKERRDAEAHDLHFLWRVSREAAGRHD</sequence>
<evidence type="ECO:0000313" key="3">
    <source>
        <dbReference type="Proteomes" id="UP000471126"/>
    </source>
</evidence>
<keyword evidence="1" id="KW-1133">Transmembrane helix</keyword>
<evidence type="ECO:0000313" key="2">
    <source>
        <dbReference type="EMBL" id="NEM05172.1"/>
    </source>
</evidence>
<keyword evidence="1" id="KW-0812">Transmembrane</keyword>
<gene>
    <name evidence="2" type="ORF">GCU54_03930</name>
</gene>
<dbReference type="RefSeq" id="WP_163475372.1">
    <property type="nucleotide sequence ID" value="NZ_JAAGWE010000008.1"/>
</dbReference>
<evidence type="ECO:0000256" key="1">
    <source>
        <dbReference type="SAM" id="Phobius"/>
    </source>
</evidence>
<name>A0A6P0GAF2_9ACTN</name>
<proteinExistence type="predicted"/>